<protein>
    <recommendedName>
        <fullName evidence="1">G domain-containing protein</fullName>
    </recommendedName>
</protein>
<gene>
    <name evidence="2" type="ORF">GGQ55_001764</name>
</gene>
<dbReference type="EMBL" id="JACBZT010000001">
    <property type="protein sequence ID" value="NYJ05486.1"/>
    <property type="molecule type" value="Genomic_DNA"/>
</dbReference>
<evidence type="ECO:0000313" key="3">
    <source>
        <dbReference type="Proteomes" id="UP000541969"/>
    </source>
</evidence>
<dbReference type="RefSeq" id="WP_179716132.1">
    <property type="nucleotide sequence ID" value="NZ_JACBZT010000001.1"/>
</dbReference>
<dbReference type="InterPro" id="IPR006073">
    <property type="entry name" value="GTP-bd"/>
</dbReference>
<name>A0A853CEC4_9ACTN</name>
<dbReference type="GO" id="GO:0005525">
    <property type="term" value="F:GTP binding"/>
    <property type="evidence" value="ECO:0007669"/>
    <property type="project" value="InterPro"/>
</dbReference>
<dbReference type="Proteomes" id="UP000541969">
    <property type="component" value="Unassembled WGS sequence"/>
</dbReference>
<comment type="caution">
    <text evidence="2">The sequence shown here is derived from an EMBL/GenBank/DDBJ whole genome shotgun (WGS) entry which is preliminary data.</text>
</comment>
<dbReference type="Pfam" id="PF01926">
    <property type="entry name" value="MMR_HSR1"/>
    <property type="match status" value="1"/>
</dbReference>
<evidence type="ECO:0000259" key="1">
    <source>
        <dbReference type="Pfam" id="PF01926"/>
    </source>
</evidence>
<dbReference type="InterPro" id="IPR027417">
    <property type="entry name" value="P-loop_NTPase"/>
</dbReference>
<keyword evidence="3" id="KW-1185">Reference proteome</keyword>
<evidence type="ECO:0000313" key="2">
    <source>
        <dbReference type="EMBL" id="NYJ05486.1"/>
    </source>
</evidence>
<proteinExistence type="predicted"/>
<dbReference type="SUPFAM" id="SSF52540">
    <property type="entry name" value="P-loop containing nucleoside triphosphate hydrolases"/>
    <property type="match status" value="1"/>
</dbReference>
<sequence>MTAPGPGIGELLDDAIGLYADVPAAAARLRAQRDRLDEPLRVGLVGRVKAGKSTLLNALVGERLAPTDAGECTRVVTWYRNGPIPRVVLHPVSGPPRVLPVRRSDGALRLDLGGTPVADVDRLAVDWPTTALAPMTLVDTPGVASLTESAGARTKAFVATDEVPAPDALVYLTRQLQPEDLGVLNAFRAATGGAALATTTLVVLSRADEAAAGRLDALIAADDLAHRTAEDPALRALGAGVLPVSGLLGLAGRTLRHRDFVALATLADADRADAERMLVSADRFARPEAPVPISAAIRVALLERLGLFGVRLAVALVRGGARSADALADELVTRSGLAELQRLLAVRFVHRAASVRAGTALATVEQVLRATPVPGDQRLWASLERVRLARHDVRELALLGRLAAVDVPLPAALRPVAERMLGGAGPAAADRLGLPPDTPDDELRAAALVELDRWRTLAADPEATRATVDACAVLGRATEGLLAALDGVLTPVGSVAAQPGA</sequence>
<reference evidence="2 3" key="1">
    <citation type="submission" date="2020-07" db="EMBL/GenBank/DDBJ databases">
        <title>Sequencing the genomes of 1000 actinobacteria strains.</title>
        <authorList>
            <person name="Klenk H.-P."/>
        </authorList>
    </citation>
    <scope>NUCLEOTIDE SEQUENCE [LARGE SCALE GENOMIC DNA]</scope>
    <source>
        <strain evidence="2 3">DSM 104001</strain>
    </source>
</reference>
<dbReference type="Gene3D" id="3.40.50.300">
    <property type="entry name" value="P-loop containing nucleotide triphosphate hydrolases"/>
    <property type="match status" value="1"/>
</dbReference>
<accession>A0A853CEC4</accession>
<dbReference type="AlphaFoldDB" id="A0A853CEC4"/>
<organism evidence="2 3">
    <name type="scientific">Petropleomorpha daqingensis</name>
    <dbReference type="NCBI Taxonomy" id="2026353"/>
    <lineage>
        <taxon>Bacteria</taxon>
        <taxon>Bacillati</taxon>
        <taxon>Actinomycetota</taxon>
        <taxon>Actinomycetes</taxon>
        <taxon>Geodermatophilales</taxon>
        <taxon>Geodermatophilaceae</taxon>
        <taxon>Petropleomorpha</taxon>
    </lineage>
</organism>
<feature type="domain" description="G" evidence="1">
    <location>
        <begin position="41"/>
        <end position="180"/>
    </location>
</feature>